<evidence type="ECO:0000313" key="1">
    <source>
        <dbReference type="EMBL" id="KAI4811051.1"/>
    </source>
</evidence>
<proteinExistence type="predicted"/>
<gene>
    <name evidence="1" type="ORF">KUCAC02_013974</name>
</gene>
<comment type="caution">
    <text evidence="1">The sequence shown here is derived from an EMBL/GenBank/DDBJ whole genome shotgun (WGS) entry which is preliminary data.</text>
</comment>
<protein>
    <submittedName>
        <fullName evidence="1">Uncharacterized protein</fullName>
    </submittedName>
</protein>
<keyword evidence="2" id="KW-1185">Reference proteome</keyword>
<organism evidence="1 2">
    <name type="scientific">Chaenocephalus aceratus</name>
    <name type="common">Blackfin icefish</name>
    <name type="synonym">Chaenichthys aceratus</name>
    <dbReference type="NCBI Taxonomy" id="36190"/>
    <lineage>
        <taxon>Eukaryota</taxon>
        <taxon>Metazoa</taxon>
        <taxon>Chordata</taxon>
        <taxon>Craniata</taxon>
        <taxon>Vertebrata</taxon>
        <taxon>Euteleostomi</taxon>
        <taxon>Actinopterygii</taxon>
        <taxon>Neopterygii</taxon>
        <taxon>Teleostei</taxon>
        <taxon>Neoteleostei</taxon>
        <taxon>Acanthomorphata</taxon>
        <taxon>Eupercaria</taxon>
        <taxon>Perciformes</taxon>
        <taxon>Notothenioidei</taxon>
        <taxon>Channichthyidae</taxon>
        <taxon>Chaenocephalus</taxon>
    </lineage>
</organism>
<feature type="non-terminal residue" evidence="1">
    <location>
        <position position="1"/>
    </location>
</feature>
<reference evidence="1" key="1">
    <citation type="submission" date="2022-05" db="EMBL/GenBank/DDBJ databases">
        <title>Chromosome-level genome of Chaenocephalus aceratus.</title>
        <authorList>
            <person name="Park H."/>
        </authorList>
    </citation>
    <scope>NUCLEOTIDE SEQUENCE</scope>
    <source>
        <strain evidence="1">KU_202001</strain>
    </source>
</reference>
<feature type="non-terminal residue" evidence="1">
    <location>
        <position position="289"/>
    </location>
</feature>
<name>A0ACB9WDA5_CHAAC</name>
<dbReference type="EMBL" id="CM043800">
    <property type="protein sequence ID" value="KAI4811051.1"/>
    <property type="molecule type" value="Genomic_DNA"/>
</dbReference>
<sequence>SIKSSGFCHTDPVLCFRHASEELLEKKDPDALALLSCEAERLANTKATTQQEPGLKSECFLGWGHSREQAGRSPGPSGNFSHTHPSATVGQQGDGEDDGAKVLRTRRSDIRMYRVCLIQANFKLATVLQSPRAERASSPHSSNSAQSHKSPFCCFSGTPILETRGCHSMIDRPPFTGAVGRGTDYGCLALKGHCGSKSPSCFTMHPSPQPRRGPLPRGLPSVSKEALWGVPIMGDPSGLGDPWRGRRAGRAGTAAALAQSFARIGNARGLPHSCWEPPRQLDCMSSRLK</sequence>
<accession>A0ACB9WDA5</accession>
<dbReference type="Proteomes" id="UP001057452">
    <property type="component" value="Chromosome 16"/>
</dbReference>
<evidence type="ECO:0000313" key="2">
    <source>
        <dbReference type="Proteomes" id="UP001057452"/>
    </source>
</evidence>